<dbReference type="InterPro" id="IPR003735">
    <property type="entry name" value="Metal_Tscrpt_repr"/>
</dbReference>
<dbReference type="InterPro" id="IPR038390">
    <property type="entry name" value="Metal_Tscrpt_repr_sf"/>
</dbReference>
<dbReference type="CDD" id="cd10155">
    <property type="entry name" value="BsYrkD-like_DUF156"/>
    <property type="match status" value="1"/>
</dbReference>
<dbReference type="PANTHER" id="PTHR33677">
    <property type="entry name" value="TRANSCRIPTIONAL REPRESSOR FRMR-RELATED"/>
    <property type="match status" value="1"/>
</dbReference>
<dbReference type="RefSeq" id="WP_130844654.1">
    <property type="nucleotide sequence ID" value="NZ_BJDY01000003.1"/>
</dbReference>
<name>A0A660E2G8_9LACO</name>
<dbReference type="GO" id="GO:0046872">
    <property type="term" value="F:metal ion binding"/>
    <property type="evidence" value="ECO:0007669"/>
    <property type="project" value="InterPro"/>
</dbReference>
<dbReference type="GO" id="GO:0003677">
    <property type="term" value="F:DNA binding"/>
    <property type="evidence" value="ECO:0007669"/>
    <property type="project" value="InterPro"/>
</dbReference>
<protein>
    <recommendedName>
        <fullName evidence="3">Metal-sensitive transcriptional regulator</fullName>
    </recommendedName>
</protein>
<dbReference type="Gene3D" id="1.20.58.1000">
    <property type="entry name" value="Metal-sensitive repressor, helix protomer"/>
    <property type="match status" value="1"/>
</dbReference>
<keyword evidence="2" id="KW-1185">Reference proteome</keyword>
<gene>
    <name evidence="1" type="ORF">MUDAN_MDHGFNIF_00388</name>
</gene>
<dbReference type="PANTHER" id="PTHR33677:SF5">
    <property type="entry name" value="TRANSCRIPTIONAL REPRESSOR FRMR"/>
    <property type="match status" value="1"/>
</dbReference>
<evidence type="ECO:0008006" key="3">
    <source>
        <dbReference type="Google" id="ProtNLM"/>
    </source>
</evidence>
<dbReference type="OrthoDB" id="9798732at2"/>
<evidence type="ECO:0000313" key="1">
    <source>
        <dbReference type="EMBL" id="VDG27021.1"/>
    </source>
</evidence>
<proteinExistence type="predicted"/>
<dbReference type="Pfam" id="PF02583">
    <property type="entry name" value="Trns_repr_metal"/>
    <property type="match status" value="1"/>
</dbReference>
<dbReference type="Proteomes" id="UP000289996">
    <property type="component" value="Unassembled WGS sequence"/>
</dbReference>
<sequence>MTAAKASTTTDEYVTKKQITTRLKRSAGQLDGVLRMMAEDRPCEDVLVQLAAVKSSVDKAMKLVIARNISGCVDQMSTDDVENLAHSLDLLLKTK</sequence>
<accession>A0A660E2G8</accession>
<dbReference type="EMBL" id="UYIG01000001">
    <property type="protein sequence ID" value="VDG27021.1"/>
    <property type="molecule type" value="Genomic_DNA"/>
</dbReference>
<dbReference type="AlphaFoldDB" id="A0A660E2G8"/>
<reference evidence="1 2" key="1">
    <citation type="submission" date="2018-11" db="EMBL/GenBank/DDBJ databases">
        <authorList>
            <person name="Wuyts S."/>
        </authorList>
    </citation>
    <scope>NUCLEOTIDE SEQUENCE [LARGE SCALE GENOMIC DNA]</scope>
    <source>
        <strain evidence="1">Lactobacillus mudanjiangensis AMBF249</strain>
    </source>
</reference>
<dbReference type="GO" id="GO:0045892">
    <property type="term" value="P:negative regulation of DNA-templated transcription"/>
    <property type="evidence" value="ECO:0007669"/>
    <property type="project" value="UniProtKB-ARBA"/>
</dbReference>
<organism evidence="1 2">
    <name type="scientific">Lactiplantibacillus mudanjiangensis</name>
    <dbReference type="NCBI Taxonomy" id="1296538"/>
    <lineage>
        <taxon>Bacteria</taxon>
        <taxon>Bacillati</taxon>
        <taxon>Bacillota</taxon>
        <taxon>Bacilli</taxon>
        <taxon>Lactobacillales</taxon>
        <taxon>Lactobacillaceae</taxon>
        <taxon>Lactiplantibacillus</taxon>
    </lineage>
</organism>
<evidence type="ECO:0000313" key="2">
    <source>
        <dbReference type="Proteomes" id="UP000289996"/>
    </source>
</evidence>